<evidence type="ECO:0000313" key="3">
    <source>
        <dbReference type="Proteomes" id="UP000608071"/>
    </source>
</evidence>
<dbReference type="EMBL" id="JACSQL010000011">
    <property type="protein sequence ID" value="MBD7970242.1"/>
    <property type="molecule type" value="Genomic_DNA"/>
</dbReference>
<sequence length="81" mass="9225">MKTTTSDVLSSRGAIGSEGIKIIGHRGTWYTLESSHYEGERVFLLEHEQYGDEAAHIIVNQDRKIIMENVWNGFSDLWEGN</sequence>
<keyword evidence="3" id="KW-1185">Reference proteome</keyword>
<reference evidence="2 3" key="1">
    <citation type="submission" date="2020-08" db="EMBL/GenBank/DDBJ databases">
        <title>A Genomic Blueprint of the Chicken Gut Microbiome.</title>
        <authorList>
            <person name="Gilroy R."/>
            <person name="Ravi A."/>
            <person name="Getino M."/>
            <person name="Pursley I."/>
            <person name="Horton D.L."/>
            <person name="Alikhan N.-F."/>
            <person name="Baker D."/>
            <person name="Gharbi K."/>
            <person name="Hall N."/>
            <person name="Watson M."/>
            <person name="Adriaenssens E.M."/>
            <person name="Foster-Nyarko E."/>
            <person name="Jarju S."/>
            <person name="Secka A."/>
            <person name="Antonio M."/>
            <person name="Oren A."/>
            <person name="Chaudhuri R."/>
            <person name="La Ragione R.M."/>
            <person name="Hildebrand F."/>
            <person name="Pallen M.J."/>
        </authorList>
    </citation>
    <scope>NUCLEOTIDE SEQUENCE [LARGE SCALE GENOMIC DNA]</scope>
    <source>
        <strain evidence="2 3">Sa2BVA9</strain>
    </source>
</reference>
<name>A0ABR8T3H5_9BACL</name>
<organism evidence="2 3">
    <name type="scientific">Paenibacillus gallinarum</name>
    <dbReference type="NCBI Taxonomy" id="2762232"/>
    <lineage>
        <taxon>Bacteria</taxon>
        <taxon>Bacillati</taxon>
        <taxon>Bacillota</taxon>
        <taxon>Bacilli</taxon>
        <taxon>Bacillales</taxon>
        <taxon>Paenibacillaceae</taxon>
        <taxon>Paenibacillus</taxon>
    </lineage>
</organism>
<comment type="caution">
    <text evidence="2">The sequence shown here is derived from an EMBL/GenBank/DDBJ whole genome shotgun (WGS) entry which is preliminary data.</text>
</comment>
<proteinExistence type="predicted"/>
<evidence type="ECO:0000313" key="2">
    <source>
        <dbReference type="EMBL" id="MBD7970242.1"/>
    </source>
</evidence>
<dbReference type="Proteomes" id="UP000608071">
    <property type="component" value="Unassembled WGS sequence"/>
</dbReference>
<dbReference type="RefSeq" id="WP_191803137.1">
    <property type="nucleotide sequence ID" value="NZ_JACSQL010000011.1"/>
</dbReference>
<protein>
    <recommendedName>
        <fullName evidence="1">Large polyvalent protein-associated domain-containing protein</fullName>
    </recommendedName>
</protein>
<accession>A0ABR8T3H5</accession>
<feature type="domain" description="Large polyvalent protein-associated" evidence="1">
    <location>
        <begin position="17"/>
        <end position="76"/>
    </location>
</feature>
<dbReference type="InterPro" id="IPR041258">
    <property type="entry name" value="LPD18"/>
</dbReference>
<dbReference type="Pfam" id="PF18832">
    <property type="entry name" value="LPD18"/>
    <property type="match status" value="1"/>
</dbReference>
<gene>
    <name evidence="2" type="ORF">H9647_19440</name>
</gene>
<evidence type="ECO:0000259" key="1">
    <source>
        <dbReference type="Pfam" id="PF18832"/>
    </source>
</evidence>